<dbReference type="SUPFAM" id="SSF48452">
    <property type="entry name" value="TPR-like"/>
    <property type="match status" value="1"/>
</dbReference>
<proteinExistence type="predicted"/>
<dbReference type="InterPro" id="IPR027417">
    <property type="entry name" value="P-loop_NTPase"/>
</dbReference>
<dbReference type="Gene3D" id="1.25.40.10">
    <property type="entry name" value="Tetratricopeptide repeat domain"/>
    <property type="match status" value="1"/>
</dbReference>
<evidence type="ECO:0000313" key="2">
    <source>
        <dbReference type="EMBL" id="VFK69084.1"/>
    </source>
</evidence>
<name>A0A451ASR0_9GAMM</name>
<dbReference type="InterPro" id="IPR011990">
    <property type="entry name" value="TPR-like_helical_dom_sf"/>
</dbReference>
<protein>
    <submittedName>
        <fullName evidence="2">Trypsin-like peptidase domain-containing protein</fullName>
    </submittedName>
</protein>
<organism evidence="2">
    <name type="scientific">Candidatus Kentrum sp. UNK</name>
    <dbReference type="NCBI Taxonomy" id="2126344"/>
    <lineage>
        <taxon>Bacteria</taxon>
        <taxon>Pseudomonadati</taxon>
        <taxon>Pseudomonadota</taxon>
        <taxon>Gammaproteobacteria</taxon>
        <taxon>Candidatus Kentrum</taxon>
    </lineage>
</organism>
<dbReference type="EMBL" id="CAADFZ010000076">
    <property type="protein sequence ID" value="VFK66018.1"/>
    <property type="molecule type" value="Genomic_DNA"/>
</dbReference>
<gene>
    <name evidence="1" type="ORF">BECKUNK1418G_GA0071005_107611</name>
    <name evidence="2" type="ORF">BECKUNK1418H_GA0071006_10109</name>
</gene>
<dbReference type="AlphaFoldDB" id="A0A451ASR0"/>
<dbReference type="Gene3D" id="3.40.50.300">
    <property type="entry name" value="P-loop containing nucleotide triphosphate hydrolases"/>
    <property type="match status" value="1"/>
</dbReference>
<dbReference type="Gene3D" id="2.40.10.120">
    <property type="match status" value="1"/>
</dbReference>
<dbReference type="Pfam" id="PF13365">
    <property type="entry name" value="Trypsin_2"/>
    <property type="match status" value="1"/>
</dbReference>
<sequence>MVALETSLWQRLERCTATIGLPNGGIATGTLIGPGLLVTCAHAIPQDLSGITLRLADEKVSDLELIGRKPAPYPDLAILRFSHLEHSWVFFQGDVHPGDRIFCFGYTDKMSAGDSVTGEVEGWSKTEAGELLKFKGGQVRPGLSGAPLLNYRTDAVCGIVRTSRDRSSDLGGRAIPADIVTGFVTEQMAKVGVVVDFSVKKDWNTAKRCWSVDLRSFSKKNPWQCLRGALELAEHFKGRKKELVELGDFWEGEQVRVLALVGIGGAGKTALVRRFLDSKNWLDQVDFPPPDIDSLFIWSFYDYPSTSDFLAEAYEFFRNNSSNGIFDSISERNLGAGNAYRLIESLRQSPGRNLLVLDGLEKMQSPGIPGESARGALEDPPLRHLMMSVVDGQCGSTKIIVTTRFPLTDLSARPNHNFWEQPLNELDRESAMALLRSVGVHGSTASIIREFGRHALTLDLLGRFLHTYFEGDAQRAVVLPALNSVKGETGIEKQSARLSRVLSAYQKYLSETELLTLQKVSLFRRPIESQFLADLFLGSAQEDLAGKLASLRLFEFEAELRILANLRLVIFEQGQNRTRTINCHPAVRDYFYGTIGETEKLHLAIRERIVSLVDAPKSVSHSEGGGMDLLEELIYHTVMLEKREEAFQIYRERLGYLKLGWEKGDHVRGVAVLRMIGEGPKGSERSSWSEEQALRFGIDYSLYLKNLGALDESIQVLSSLSRGSSSQCSSREKSLEEALVKQNLSAVLVLRGWLPIAENSARDALKVATAMKDARMIRDCRVRFATALAMQGNVLEAEKEFCAALRESALVDEKSARDVLAVRYAWLMYRIGKISEAEKILTMERERYRGFQFGIIVARLEVVLVEVLARQGKLAEGKFLLEGVLRWTVESYDEEMAVAAQLAGCHLAIAEGDMVKAKEMADEGLYRAEKFGYGTYWLDLTVLLSRVYLSMGDYHRAHLRAENALVNGAGNALPIMLGSVHEKVGYLWAEADARELCANALAKQQDLENAVAEMQKTVALRDQLKDPRSRDCRTILQKWKALHSSAA</sequence>
<evidence type="ECO:0000313" key="1">
    <source>
        <dbReference type="EMBL" id="VFK66018.1"/>
    </source>
</evidence>
<dbReference type="SUPFAM" id="SSF52540">
    <property type="entry name" value="P-loop containing nucleoside triphosphate hydrolases"/>
    <property type="match status" value="1"/>
</dbReference>
<dbReference type="EMBL" id="CAADGD010000010">
    <property type="protein sequence ID" value="VFK69084.1"/>
    <property type="molecule type" value="Genomic_DNA"/>
</dbReference>
<reference evidence="2" key="1">
    <citation type="submission" date="2019-02" db="EMBL/GenBank/DDBJ databases">
        <authorList>
            <person name="Gruber-Vodicka R. H."/>
            <person name="Seah K. B. B."/>
        </authorList>
    </citation>
    <scope>NUCLEOTIDE SEQUENCE</scope>
    <source>
        <strain evidence="2">BECK_BY19</strain>
        <strain evidence="1">BECK_BY8</strain>
    </source>
</reference>
<accession>A0A451ASR0</accession>
<dbReference type="SUPFAM" id="SSF50494">
    <property type="entry name" value="Trypsin-like serine proteases"/>
    <property type="match status" value="1"/>
</dbReference>
<dbReference type="InterPro" id="IPR009003">
    <property type="entry name" value="Peptidase_S1_PA"/>
</dbReference>